<dbReference type="SUPFAM" id="SSF53323">
    <property type="entry name" value="Pyruvate-ferredoxin oxidoreductase, PFOR, domain III"/>
    <property type="match status" value="1"/>
</dbReference>
<dbReference type="PIRSF" id="PIRSF000159">
    <property type="entry name" value="NifJ"/>
    <property type="match status" value="1"/>
</dbReference>
<dbReference type="Pfam" id="PF10371">
    <property type="entry name" value="EKR"/>
    <property type="match status" value="1"/>
</dbReference>
<dbReference type="Gene3D" id="3.40.50.970">
    <property type="match status" value="2"/>
</dbReference>
<dbReference type="GO" id="GO:0044272">
    <property type="term" value="P:sulfur compound biosynthetic process"/>
    <property type="evidence" value="ECO:0007669"/>
    <property type="project" value="UniProtKB-ARBA"/>
</dbReference>
<dbReference type="EMBL" id="LNGD01000053">
    <property type="protein sequence ID" value="KYC51807.1"/>
    <property type="molecule type" value="Genomic_DNA"/>
</dbReference>
<dbReference type="FunFam" id="3.40.50.920:FF:000007">
    <property type="entry name" value="Pyruvate:ferredoxin (Flavodoxin) oxidoreductase"/>
    <property type="match status" value="1"/>
</dbReference>
<dbReference type="InterPro" id="IPR050722">
    <property type="entry name" value="Pyruvate:ferred/Flavod_OxRd"/>
</dbReference>
<dbReference type="PANTHER" id="PTHR32154:SF0">
    <property type="entry name" value="PYRUVATE-FLAVODOXIN OXIDOREDUCTASE-RELATED"/>
    <property type="match status" value="1"/>
</dbReference>
<organism evidence="10 11">
    <name type="scientific">Candidatus Methanofastidiosum methylothiophilum</name>
    <dbReference type="NCBI Taxonomy" id="1705564"/>
    <lineage>
        <taxon>Archaea</taxon>
        <taxon>Methanobacteriati</taxon>
        <taxon>Methanobacteriota</taxon>
        <taxon>Stenosarchaea group</taxon>
        <taxon>Candidatus Methanofastidiosia</taxon>
        <taxon>Candidatus Methanofastidiosales</taxon>
        <taxon>Candidatus Methanofastidiosaceae</taxon>
        <taxon>Candidatus Methanofastidiosum</taxon>
    </lineage>
</organism>
<dbReference type="GO" id="GO:0006082">
    <property type="term" value="P:organic acid metabolic process"/>
    <property type="evidence" value="ECO:0007669"/>
    <property type="project" value="UniProtKB-ARBA"/>
</dbReference>
<dbReference type="FunFam" id="3.40.920.10:FF:000001">
    <property type="entry name" value="Pyruvate:ferredoxin (Flavodoxin) oxidoreductase"/>
    <property type="match status" value="1"/>
</dbReference>
<gene>
    <name evidence="10" type="ORF">AMQ74_00983</name>
</gene>
<dbReference type="GO" id="GO:0051539">
    <property type="term" value="F:4 iron, 4 sulfur cluster binding"/>
    <property type="evidence" value="ECO:0007669"/>
    <property type="project" value="UniProtKB-KW"/>
</dbReference>
<dbReference type="CDD" id="cd07034">
    <property type="entry name" value="TPP_PYR_PFOR_IOR-alpha_like"/>
    <property type="match status" value="1"/>
</dbReference>
<evidence type="ECO:0000256" key="5">
    <source>
        <dbReference type="ARBA" id="ARBA00022982"/>
    </source>
</evidence>
<dbReference type="PROSITE" id="PS00198">
    <property type="entry name" value="4FE4S_FER_1"/>
    <property type="match status" value="2"/>
</dbReference>
<dbReference type="SUPFAM" id="SSF52922">
    <property type="entry name" value="TK C-terminal domain-like"/>
    <property type="match status" value="1"/>
</dbReference>
<dbReference type="Pfam" id="PF02775">
    <property type="entry name" value="TPP_enzyme_C"/>
    <property type="match status" value="1"/>
</dbReference>
<proteinExistence type="predicted"/>
<evidence type="ECO:0000256" key="7">
    <source>
        <dbReference type="ARBA" id="ARBA00023004"/>
    </source>
</evidence>
<dbReference type="InterPro" id="IPR019456">
    <property type="entry name" value="Pyrv-flavodox_OxRtase_EKR"/>
</dbReference>
<dbReference type="Pfam" id="PF01855">
    <property type="entry name" value="POR_N"/>
    <property type="match status" value="1"/>
</dbReference>
<dbReference type="CDD" id="cd03377">
    <property type="entry name" value="TPP_PFOR_PNO"/>
    <property type="match status" value="1"/>
</dbReference>
<evidence type="ECO:0000256" key="2">
    <source>
        <dbReference type="ARBA" id="ARBA00022448"/>
    </source>
</evidence>
<dbReference type="GO" id="GO:0016903">
    <property type="term" value="F:oxidoreductase activity, acting on the aldehyde or oxo group of donors"/>
    <property type="evidence" value="ECO:0007669"/>
    <property type="project" value="InterPro"/>
</dbReference>
<dbReference type="Gene3D" id="3.30.70.20">
    <property type="match status" value="1"/>
</dbReference>
<evidence type="ECO:0000256" key="4">
    <source>
        <dbReference type="ARBA" id="ARBA00022723"/>
    </source>
</evidence>
<dbReference type="AlphaFoldDB" id="A0A150J3I5"/>
<dbReference type="FunFam" id="3.40.50.970:FF:000012">
    <property type="entry name" value="Pyruvate:ferredoxin (Flavodoxin) oxidoreductase"/>
    <property type="match status" value="1"/>
</dbReference>
<dbReference type="InterPro" id="IPR033412">
    <property type="entry name" value="PFOR_II"/>
</dbReference>
<dbReference type="Pfam" id="PF01558">
    <property type="entry name" value="POR"/>
    <property type="match status" value="1"/>
</dbReference>
<dbReference type="InterPro" id="IPR019752">
    <property type="entry name" value="Pyrv/ketoisovalerate_OxRed_cat"/>
</dbReference>
<dbReference type="InterPro" id="IPR002880">
    <property type="entry name" value="Pyrv_Fd/Flavodoxin_OxRdtase_N"/>
</dbReference>
<dbReference type="NCBIfam" id="TIGR02176">
    <property type="entry name" value="pyruv_ox_red"/>
    <property type="match status" value="1"/>
</dbReference>
<dbReference type="PANTHER" id="PTHR32154">
    <property type="entry name" value="PYRUVATE-FLAVODOXIN OXIDOREDUCTASE-RELATED"/>
    <property type="match status" value="1"/>
</dbReference>
<evidence type="ECO:0000259" key="9">
    <source>
        <dbReference type="PROSITE" id="PS51379"/>
    </source>
</evidence>
<evidence type="ECO:0000313" key="10">
    <source>
        <dbReference type="EMBL" id="KYC51807.1"/>
    </source>
</evidence>
<keyword evidence="3" id="KW-0004">4Fe-4S</keyword>
<dbReference type="InterPro" id="IPR011766">
    <property type="entry name" value="TPP_enzyme_TPP-bd"/>
</dbReference>
<dbReference type="GO" id="GO:0022900">
    <property type="term" value="P:electron transport chain"/>
    <property type="evidence" value="ECO:0007669"/>
    <property type="project" value="InterPro"/>
</dbReference>
<comment type="caution">
    <text evidence="10">The sequence shown here is derived from an EMBL/GenBank/DDBJ whole genome shotgun (WGS) entry which is preliminary data.</text>
</comment>
<feature type="domain" description="4Fe-4S ferredoxin-type" evidence="9">
    <location>
        <begin position="688"/>
        <end position="717"/>
    </location>
</feature>
<keyword evidence="4" id="KW-0479">Metal-binding</keyword>
<dbReference type="InterPro" id="IPR002869">
    <property type="entry name" value="Pyrv_flavodox_OxRed_cen"/>
</dbReference>
<dbReference type="FunFam" id="3.40.50.970:FF:000041">
    <property type="entry name" value="Pyruvate:ferredoxin (Flavodoxin) oxidoreductase"/>
    <property type="match status" value="1"/>
</dbReference>
<dbReference type="GO" id="GO:0006979">
    <property type="term" value="P:response to oxidative stress"/>
    <property type="evidence" value="ECO:0007669"/>
    <property type="project" value="TreeGrafter"/>
</dbReference>
<evidence type="ECO:0000256" key="3">
    <source>
        <dbReference type="ARBA" id="ARBA00022485"/>
    </source>
</evidence>
<keyword evidence="5" id="KW-0249">Electron transport</keyword>
<dbReference type="Gene3D" id="4.10.780.10">
    <property type="entry name" value="Pyruvate-flavodoxin oxidoreductase, EKR domain"/>
    <property type="match status" value="1"/>
</dbReference>
<keyword evidence="8" id="KW-0411">Iron-sulfur</keyword>
<dbReference type="GO" id="GO:0005506">
    <property type="term" value="F:iron ion binding"/>
    <property type="evidence" value="ECO:0007669"/>
    <property type="project" value="InterPro"/>
</dbReference>
<reference evidence="10 11" key="1">
    <citation type="journal article" date="2016" name="ISME J.">
        <title>Chasing the elusive Euryarchaeota class WSA2: genomes reveal a uniquely fastidious methyl-reducing methanogen.</title>
        <authorList>
            <person name="Nobu M.K."/>
            <person name="Narihiro T."/>
            <person name="Kuroda K."/>
            <person name="Mei R."/>
            <person name="Liu W.T."/>
        </authorList>
    </citation>
    <scope>NUCLEOTIDE SEQUENCE [LARGE SCALE GENOMIC DNA]</scope>
    <source>
        <strain evidence="10">U1lsi0528_Bin089</strain>
    </source>
</reference>
<sequence length="1191" mass="131336">MSTKKMVTIDGNTAAAYVAHATNEVIAIYPITPSSPMGELADMYSAQGQKNIWGTVPQVVELQSEAGAAGSVHGALTTGALTTTFTASQGLLLMIPNMFKIAGELTPTVFHIAARTVATHALSIFGDHSDVMAARSTGFAMLCSNNIQEVMDFALIAQEATLQSRVPFLHFFDGFRTSHEVQKVEEIPYDVMREMISSDLVQAHRERGLNPENPMIRGTSQNPDVFFPSRETCNKYYSAVPGIVQEVMDKFAKLTGRAYKLFDYVGAPDAERVAIIMGSGAECMEETVNYLVSKGEKVGVLKVHLFRPFDSKTFVEALPATVKAIAVLDRTKEPGAIGEPLYEDVRTAFGEIMSGGGSKFKSYPRIVGGRYGLGSFEFTPAMAKAVLDNLKADQPKNHFTVGIFDDLSYTNLDWDEKFQLPNEGIHTALFYGLGSDGTVGANKNSIQIIGEATDNYAQGYFVYDSRKAGTTTVSHLRFGKKPIKSTYLITQANFVACHKFSFLEKVHMLENAAPGGTFLLASPYGPDEVWDQLPQEVQKQIIEKNLKFYVIDAMKIAEEKGMGGRINVIMQTAFFKVSGILPENEAVDLIKKYIAKTYGKKGKDIVEANISTIDAALAGVHEVKYPKQITSKKRMLAPVPESAPTFVKEVLGEIIAGRGEKIPVSKLPHDGGFPTGTTQYEKRNIAEYIPVWDPEVCIQCGDCSAVCPHATIRMKVYEPKYLEKAPKTWKSIDAKGKEFAGLKFTLQVSPEDCTGCGACVNICPSFKKENNVKTDRKAINLEPQPPLRETEKENWEYFLSIPNPDRKLLNLASTKGTQLLQPLFEFSGACAGCGETPYIKLVSQLFGDRAIIANATGCSSIYGGNLPTTPYCKRPDGKGPAWSNSLFEDASEFGFGMRLTSDKLGEYARELIDKLLADSSAGVKKELLEKIKQNKQSTYEEIELQRTYIADLKKELRNNKSPLAKELLSTADYLVKRSIWIFGGDGWAYDIGFGGLDHVMASNRNVNILVLDTEVYSNTGGQMSKATPVGAIAKFAAGGKPIRKKDLGMMMMSYGYVYVARVAMGYNRIQTIKAFLEAEAYEGPSIIIAYSHCIAHGIDMMKGMDQQKAAVTSGIWPLYRYNPLLAKEGKNPFLLDSKEPSTDPAEYMYNEIRYRSLKQAKPERAQVFLEQARKDAKAQYAAYKYLADRPF</sequence>
<comment type="subunit">
    <text evidence="1">Heterotetramer of one alpha, one beta, one delta and one gamma chain.</text>
</comment>
<evidence type="ECO:0000313" key="11">
    <source>
        <dbReference type="Proteomes" id="UP000075578"/>
    </source>
</evidence>
<name>A0A150J3I5_9EURY</name>
<dbReference type="SMART" id="SM00890">
    <property type="entry name" value="EKR"/>
    <property type="match status" value="1"/>
</dbReference>
<accession>A0A150J3I5</accession>
<dbReference type="InterPro" id="IPR011895">
    <property type="entry name" value="Pyrv_flavodox_OxRed"/>
</dbReference>
<dbReference type="SUPFAM" id="SSF54862">
    <property type="entry name" value="4Fe-4S ferredoxins"/>
    <property type="match status" value="1"/>
</dbReference>
<dbReference type="Pfam" id="PF12838">
    <property type="entry name" value="Fer4_7"/>
    <property type="match status" value="1"/>
</dbReference>
<dbReference type="GO" id="GO:0030976">
    <property type="term" value="F:thiamine pyrophosphate binding"/>
    <property type="evidence" value="ECO:0007669"/>
    <property type="project" value="InterPro"/>
</dbReference>
<dbReference type="InterPro" id="IPR029061">
    <property type="entry name" value="THDP-binding"/>
</dbReference>
<dbReference type="Proteomes" id="UP000075578">
    <property type="component" value="Unassembled WGS sequence"/>
</dbReference>
<dbReference type="InterPro" id="IPR017900">
    <property type="entry name" value="4Fe4S_Fe_S_CS"/>
</dbReference>
<evidence type="ECO:0000256" key="6">
    <source>
        <dbReference type="ARBA" id="ARBA00023002"/>
    </source>
</evidence>
<dbReference type="InterPro" id="IPR037112">
    <property type="entry name" value="Pyrv-flavodox_OxR_EKR_sf"/>
</dbReference>
<dbReference type="InterPro" id="IPR017896">
    <property type="entry name" value="4Fe4S_Fe-S-bd"/>
</dbReference>
<feature type="domain" description="4Fe-4S ferredoxin-type" evidence="9">
    <location>
        <begin position="744"/>
        <end position="775"/>
    </location>
</feature>
<dbReference type="PROSITE" id="PS51379">
    <property type="entry name" value="4FE4S_FER_2"/>
    <property type="match status" value="2"/>
</dbReference>
<evidence type="ECO:0000256" key="1">
    <source>
        <dbReference type="ARBA" id="ARBA00011595"/>
    </source>
</evidence>
<dbReference type="Pfam" id="PF17147">
    <property type="entry name" value="PFOR_II"/>
    <property type="match status" value="1"/>
</dbReference>
<evidence type="ECO:0000256" key="8">
    <source>
        <dbReference type="ARBA" id="ARBA00023014"/>
    </source>
</evidence>
<keyword evidence="6" id="KW-0560">Oxidoreductase</keyword>
<keyword evidence="2" id="KW-0813">Transport</keyword>
<dbReference type="FunFam" id="3.30.70.20:FF:000022">
    <property type="entry name" value="Pyruvate:ferredoxin (Flavodoxin) oxidoreductase"/>
    <property type="match status" value="1"/>
</dbReference>
<dbReference type="SUPFAM" id="SSF52518">
    <property type="entry name" value="Thiamin diphosphate-binding fold (THDP-binding)"/>
    <property type="match status" value="2"/>
</dbReference>
<dbReference type="InterPro" id="IPR009014">
    <property type="entry name" value="Transketo_C/PFOR_II"/>
</dbReference>
<dbReference type="PATRIC" id="fig|1705564.3.peg.1013"/>
<dbReference type="Gene3D" id="3.40.50.920">
    <property type="match status" value="1"/>
</dbReference>
<dbReference type="Gene3D" id="3.40.920.10">
    <property type="entry name" value="Pyruvate-ferredoxin oxidoreductase, PFOR, domain III"/>
    <property type="match status" value="1"/>
</dbReference>
<keyword evidence="7" id="KW-0408">Iron</keyword>
<protein>
    <submittedName>
        <fullName evidence="10">Formylmethanofuran dehydrogenase FwdF</fullName>
    </submittedName>
</protein>